<gene>
    <name evidence="16" type="primary">lpdA</name>
    <name evidence="16" type="ORF">WKV44_06075</name>
</gene>
<dbReference type="PANTHER" id="PTHR22912">
    <property type="entry name" value="DISULFIDE OXIDOREDUCTASE"/>
    <property type="match status" value="1"/>
</dbReference>
<dbReference type="EMBL" id="JBCHKQ010000002">
    <property type="protein sequence ID" value="MEM5948103.1"/>
    <property type="molecule type" value="Genomic_DNA"/>
</dbReference>
<feature type="domain" description="Pyridine nucleotide-disulphide oxidoreductase dimerisation" evidence="14">
    <location>
        <begin position="343"/>
        <end position="452"/>
    </location>
</feature>
<feature type="domain" description="FAD/NAD(P)-binding" evidence="15">
    <location>
        <begin position="5"/>
        <end position="322"/>
    </location>
</feature>
<comment type="catalytic activity">
    <reaction evidence="12 13">
        <text>N(6)-[(R)-dihydrolipoyl]-L-lysyl-[protein] + NAD(+) = N(6)-[(R)-lipoyl]-L-lysyl-[protein] + NADH + H(+)</text>
        <dbReference type="Rhea" id="RHEA:15045"/>
        <dbReference type="Rhea" id="RHEA-COMP:10474"/>
        <dbReference type="Rhea" id="RHEA-COMP:10475"/>
        <dbReference type="ChEBI" id="CHEBI:15378"/>
        <dbReference type="ChEBI" id="CHEBI:57540"/>
        <dbReference type="ChEBI" id="CHEBI:57945"/>
        <dbReference type="ChEBI" id="CHEBI:83099"/>
        <dbReference type="ChEBI" id="CHEBI:83100"/>
        <dbReference type="EC" id="1.8.1.4"/>
    </reaction>
</comment>
<dbReference type="EC" id="1.8.1.4" evidence="3 13"/>
<dbReference type="Gene3D" id="3.50.50.60">
    <property type="entry name" value="FAD/NAD(P)-binding domain"/>
    <property type="match status" value="2"/>
</dbReference>
<dbReference type="SUPFAM" id="SSF51905">
    <property type="entry name" value="FAD/NAD(P)-binding domain"/>
    <property type="match status" value="1"/>
</dbReference>
<evidence type="ECO:0000256" key="1">
    <source>
        <dbReference type="ARBA" id="ARBA00004496"/>
    </source>
</evidence>
<dbReference type="PANTHER" id="PTHR22912:SF217">
    <property type="entry name" value="DIHYDROLIPOYL DEHYDROGENASE"/>
    <property type="match status" value="1"/>
</dbReference>
<evidence type="ECO:0000256" key="9">
    <source>
        <dbReference type="ARBA" id="ARBA00023027"/>
    </source>
</evidence>
<evidence type="ECO:0000256" key="13">
    <source>
        <dbReference type="RuleBase" id="RU003692"/>
    </source>
</evidence>
<dbReference type="InterPro" id="IPR036188">
    <property type="entry name" value="FAD/NAD-bd_sf"/>
</dbReference>
<dbReference type="InterPro" id="IPR001100">
    <property type="entry name" value="Pyr_nuc-diS_OxRdtase"/>
</dbReference>
<evidence type="ECO:0000259" key="14">
    <source>
        <dbReference type="Pfam" id="PF02852"/>
    </source>
</evidence>
<sequence length="462" mass="48901">MSYMYDVLVIGAGPGGYVAAIRASQLGLKAAVVEKDKVGGVCLNKGCIPSKALIHMAGLYGSAVSELSSIGVSVDTSGFDYKKVFDYSRKVAMRLNKGVEYLLKKNKVDVITGSAVFSDAHTVDVDGKSYTADKIIIATGSSPVLIPGFEPDGKKVFSSDDAIMSDSLPETMLILGAGAIGMEFAYIMSSFGVKVTVVEMLDRVLPFTDSEVSAHVVKELGKRGVEFMTSTRALSLDCSGEGVVLSVESSEGKKELSAERLLVSVGRRPNTSGLGLDKIGVELDEKGFVRVGDYYKTSCDSVYAIGDVISSPLLAHVASKEGEIAVSHIAGKAHEKLLAADEIPYAVYCEPQVAGFGLTTDEAKRQGISASSVVFPFRGVGKAVAISDVEGFVKLVFDDDTSEILGAHIVGPDATELVHELLLAKKSELLLSDVAEMVHAHPTLSEAVMEAARMAEGWAIHF</sequence>
<comment type="caution">
    <text evidence="16">The sequence shown here is derived from an EMBL/GenBank/DDBJ whole genome shotgun (WGS) entry which is preliminary data.</text>
</comment>
<evidence type="ECO:0000259" key="15">
    <source>
        <dbReference type="Pfam" id="PF07992"/>
    </source>
</evidence>
<evidence type="ECO:0000256" key="12">
    <source>
        <dbReference type="ARBA" id="ARBA00049187"/>
    </source>
</evidence>
<comment type="similarity">
    <text evidence="2 13">Belongs to the class-I pyridine nucleotide-disulfide oxidoreductase family.</text>
</comment>
<dbReference type="Proteomes" id="UP001466331">
    <property type="component" value="Unassembled WGS sequence"/>
</dbReference>
<dbReference type="SUPFAM" id="SSF55424">
    <property type="entry name" value="FAD/NAD-linked reductases, dimerisation (C-terminal) domain"/>
    <property type="match status" value="1"/>
</dbReference>
<dbReference type="GO" id="GO:0004148">
    <property type="term" value="F:dihydrolipoyl dehydrogenase (NADH) activity"/>
    <property type="evidence" value="ECO:0007669"/>
    <property type="project" value="UniProtKB-EC"/>
</dbReference>
<keyword evidence="10" id="KW-1015">Disulfide bond</keyword>
<evidence type="ECO:0000256" key="3">
    <source>
        <dbReference type="ARBA" id="ARBA00012608"/>
    </source>
</evidence>
<keyword evidence="11 13" id="KW-0676">Redox-active center</keyword>
<dbReference type="InterPro" id="IPR023753">
    <property type="entry name" value="FAD/NAD-binding_dom"/>
</dbReference>
<comment type="cofactor">
    <cofactor evidence="13">
        <name>FAD</name>
        <dbReference type="ChEBI" id="CHEBI:57692"/>
    </cofactor>
    <text evidence="13">Binds 1 FAD per subunit.</text>
</comment>
<evidence type="ECO:0000256" key="5">
    <source>
        <dbReference type="ARBA" id="ARBA00022490"/>
    </source>
</evidence>
<dbReference type="RefSeq" id="WP_420069549.1">
    <property type="nucleotide sequence ID" value="NZ_JBCHKQ010000002.1"/>
</dbReference>
<keyword evidence="6 13" id="KW-0285">Flavoprotein</keyword>
<keyword evidence="7 13" id="KW-0274">FAD</keyword>
<keyword evidence="5" id="KW-0963">Cytoplasm</keyword>
<evidence type="ECO:0000256" key="8">
    <source>
        <dbReference type="ARBA" id="ARBA00023002"/>
    </source>
</evidence>
<evidence type="ECO:0000256" key="7">
    <source>
        <dbReference type="ARBA" id="ARBA00022827"/>
    </source>
</evidence>
<keyword evidence="9 13" id="KW-0520">NAD</keyword>
<dbReference type="InterPro" id="IPR004099">
    <property type="entry name" value="Pyr_nucl-diS_OxRdtase_dimer"/>
</dbReference>
<accession>A0ABU9UBR9</accession>
<dbReference type="InterPro" id="IPR050151">
    <property type="entry name" value="Class-I_Pyr_Nuc-Dis_Oxidored"/>
</dbReference>
<comment type="miscellaneous">
    <text evidence="13">The active site is a redox-active disulfide bond.</text>
</comment>
<comment type="subcellular location">
    <subcellularLocation>
        <location evidence="1">Cytoplasm</location>
    </subcellularLocation>
</comment>
<dbReference type="Pfam" id="PF07992">
    <property type="entry name" value="Pyr_redox_2"/>
    <property type="match status" value="1"/>
</dbReference>
<dbReference type="PRINTS" id="PR00368">
    <property type="entry name" value="FADPNR"/>
</dbReference>
<evidence type="ECO:0000256" key="2">
    <source>
        <dbReference type="ARBA" id="ARBA00007532"/>
    </source>
</evidence>
<keyword evidence="8 13" id="KW-0560">Oxidoreductase</keyword>
<evidence type="ECO:0000256" key="11">
    <source>
        <dbReference type="ARBA" id="ARBA00023284"/>
    </source>
</evidence>
<protein>
    <recommendedName>
        <fullName evidence="4 13">Dihydrolipoyl dehydrogenase</fullName>
        <ecNumber evidence="3 13">1.8.1.4</ecNumber>
    </recommendedName>
</protein>
<dbReference type="InterPro" id="IPR012999">
    <property type="entry name" value="Pyr_OxRdtase_I_AS"/>
</dbReference>
<dbReference type="Pfam" id="PF02852">
    <property type="entry name" value="Pyr_redox_dim"/>
    <property type="match status" value="1"/>
</dbReference>
<dbReference type="PROSITE" id="PS00076">
    <property type="entry name" value="PYRIDINE_REDOX_1"/>
    <property type="match status" value="1"/>
</dbReference>
<dbReference type="InterPro" id="IPR006258">
    <property type="entry name" value="Lipoamide_DH"/>
</dbReference>
<dbReference type="PRINTS" id="PR00411">
    <property type="entry name" value="PNDRDTASEI"/>
</dbReference>
<dbReference type="PIRSF" id="PIRSF000350">
    <property type="entry name" value="Mercury_reductase_MerA"/>
    <property type="match status" value="1"/>
</dbReference>
<dbReference type="NCBIfam" id="TIGR01350">
    <property type="entry name" value="lipoamide_DH"/>
    <property type="match status" value="1"/>
</dbReference>
<evidence type="ECO:0000313" key="16">
    <source>
        <dbReference type="EMBL" id="MEM5948103.1"/>
    </source>
</evidence>
<proteinExistence type="inferred from homology"/>
<evidence type="ECO:0000256" key="10">
    <source>
        <dbReference type="ARBA" id="ARBA00023157"/>
    </source>
</evidence>
<evidence type="ECO:0000256" key="4">
    <source>
        <dbReference type="ARBA" id="ARBA00016961"/>
    </source>
</evidence>
<organism evidence="16 17">
    <name type="scientific">Rarispira pelagica</name>
    <dbReference type="NCBI Taxonomy" id="3141764"/>
    <lineage>
        <taxon>Bacteria</taxon>
        <taxon>Pseudomonadati</taxon>
        <taxon>Spirochaetota</taxon>
        <taxon>Spirochaetia</taxon>
        <taxon>Winmispirales</taxon>
        <taxon>Winmispiraceae</taxon>
        <taxon>Rarispira</taxon>
    </lineage>
</organism>
<name>A0ABU9UBR9_9SPIR</name>
<reference evidence="16 17" key="1">
    <citation type="submission" date="2024-03" db="EMBL/GenBank/DDBJ databases">
        <title>Ignisphaera cupida sp. nov., a hyperthermophilic hydrolytic archaeon from a hot spring of Kamchatka, and proposal of Ignisphaeraceae fam. nov.</title>
        <authorList>
            <person name="Podosokorskaya O.A."/>
            <person name="Elcheninov A.G."/>
            <person name="Maltseva A.I."/>
            <person name="Zayulina K.S."/>
            <person name="Novikov A."/>
            <person name="Merkel A.Y."/>
        </authorList>
    </citation>
    <scope>NUCLEOTIDE SEQUENCE [LARGE SCALE GENOMIC DNA]</scope>
    <source>
        <strain evidence="16 17">38H-sp</strain>
    </source>
</reference>
<dbReference type="Gene3D" id="3.30.390.30">
    <property type="match status" value="1"/>
</dbReference>
<evidence type="ECO:0000256" key="6">
    <source>
        <dbReference type="ARBA" id="ARBA00022630"/>
    </source>
</evidence>
<evidence type="ECO:0000313" key="17">
    <source>
        <dbReference type="Proteomes" id="UP001466331"/>
    </source>
</evidence>
<dbReference type="InterPro" id="IPR016156">
    <property type="entry name" value="FAD/NAD-linked_Rdtase_dimer_sf"/>
</dbReference>
<keyword evidence="17" id="KW-1185">Reference proteome</keyword>